<dbReference type="AlphaFoldDB" id="A0A0J7LNN5"/>
<protein>
    <submittedName>
        <fullName evidence="6">LuxR family transcriptional regulator</fullName>
    </submittedName>
</protein>
<dbReference type="InterPro" id="IPR011006">
    <property type="entry name" value="CheY-like_superfamily"/>
</dbReference>
<dbReference type="GO" id="GO:0000160">
    <property type="term" value="P:phosphorelay signal transduction system"/>
    <property type="evidence" value="ECO:0007669"/>
    <property type="project" value="InterPro"/>
</dbReference>
<dbReference type="Pfam" id="PF00072">
    <property type="entry name" value="Response_reg"/>
    <property type="match status" value="1"/>
</dbReference>
<organism evidence="6 7">
    <name type="scientific">Chryseobacterium koreense CCUG 49689</name>
    <dbReference type="NCBI Taxonomy" id="1304281"/>
    <lineage>
        <taxon>Bacteria</taxon>
        <taxon>Pseudomonadati</taxon>
        <taxon>Bacteroidota</taxon>
        <taxon>Flavobacteriia</taxon>
        <taxon>Flavobacteriales</taxon>
        <taxon>Weeksellaceae</taxon>
        <taxon>Chryseobacterium group</taxon>
        <taxon>Chryseobacterium</taxon>
    </lineage>
</organism>
<sequence>MPIKIAIVEDDRHYNNALKKIVDFDEELLCVQQFFEGRVAMRELAFCKPDVVLIDIKLPDISGTDIVHKLSAEMEKTQFIMCTSFEDEENIFKSLKSGASGYLVKGDSMGKIINAVKEVHNGGAPMSFSVAKKVLQFFREEKRNNETTILTQTEKEVLEMLAQGLLYKEIADKKCIALDTVKKHIGSIYRKLQVSNKIEAINKLSQPFK</sequence>
<dbReference type="InterPro" id="IPR058245">
    <property type="entry name" value="NreC/VraR/RcsB-like_REC"/>
</dbReference>
<keyword evidence="2" id="KW-0238">DNA-binding</keyword>
<evidence type="ECO:0000313" key="6">
    <source>
        <dbReference type="EMBL" id="KMQ70685.1"/>
    </source>
</evidence>
<keyword evidence="7" id="KW-1185">Reference proteome</keyword>
<feature type="domain" description="Response regulatory" evidence="5">
    <location>
        <begin position="4"/>
        <end position="120"/>
    </location>
</feature>
<evidence type="ECO:0000256" key="1">
    <source>
        <dbReference type="ARBA" id="ARBA00022553"/>
    </source>
</evidence>
<dbReference type="GO" id="GO:0003677">
    <property type="term" value="F:DNA binding"/>
    <property type="evidence" value="ECO:0007669"/>
    <property type="project" value="UniProtKB-KW"/>
</dbReference>
<dbReference type="SUPFAM" id="SSF52172">
    <property type="entry name" value="CheY-like"/>
    <property type="match status" value="1"/>
</dbReference>
<dbReference type="PRINTS" id="PR00038">
    <property type="entry name" value="HTHLUXR"/>
</dbReference>
<dbReference type="InterPro" id="IPR039420">
    <property type="entry name" value="WalR-like"/>
</dbReference>
<dbReference type="RefSeq" id="WP_048500101.1">
    <property type="nucleotide sequence ID" value="NZ_LFNG01000014.1"/>
</dbReference>
<dbReference type="OrthoDB" id="9797341at2"/>
<reference evidence="6 7" key="1">
    <citation type="journal article" date="2004" name="Int. J. Syst. Evol. Microbiol.">
        <title>Kaistella koreensis gen. nov., sp. nov., a novel member of the Chryseobacterium-Bergeyella-Riemerella branch.</title>
        <authorList>
            <person name="Kim M.K."/>
            <person name="Im W.T."/>
            <person name="Shin Y.K."/>
            <person name="Lim J.H."/>
            <person name="Kim S.H."/>
            <person name="Lee B.C."/>
            <person name="Park M.Y."/>
            <person name="Lee K.Y."/>
            <person name="Lee S.T."/>
        </authorList>
    </citation>
    <scope>NUCLEOTIDE SEQUENCE [LARGE SCALE GENOMIC DNA]</scope>
    <source>
        <strain evidence="6 7">CCUG 49689</strain>
    </source>
</reference>
<evidence type="ECO:0000256" key="3">
    <source>
        <dbReference type="PROSITE-ProRule" id="PRU00169"/>
    </source>
</evidence>
<dbReference type="SMART" id="SM00421">
    <property type="entry name" value="HTH_LUXR"/>
    <property type="match status" value="1"/>
</dbReference>
<feature type="domain" description="HTH luxR-type" evidence="4">
    <location>
        <begin position="143"/>
        <end position="208"/>
    </location>
</feature>
<dbReference type="CDD" id="cd06170">
    <property type="entry name" value="LuxR_C_like"/>
    <property type="match status" value="1"/>
</dbReference>
<dbReference type="Pfam" id="PF00196">
    <property type="entry name" value="GerE"/>
    <property type="match status" value="1"/>
</dbReference>
<dbReference type="PROSITE" id="PS50043">
    <property type="entry name" value="HTH_LUXR_2"/>
    <property type="match status" value="1"/>
</dbReference>
<dbReference type="PANTHER" id="PTHR43214">
    <property type="entry name" value="TWO-COMPONENT RESPONSE REGULATOR"/>
    <property type="match status" value="1"/>
</dbReference>
<evidence type="ECO:0000259" key="4">
    <source>
        <dbReference type="PROSITE" id="PS50043"/>
    </source>
</evidence>
<evidence type="ECO:0000256" key="2">
    <source>
        <dbReference type="ARBA" id="ARBA00023125"/>
    </source>
</evidence>
<dbReference type="InterPro" id="IPR016032">
    <property type="entry name" value="Sig_transdc_resp-reg_C-effctor"/>
</dbReference>
<dbReference type="EMBL" id="LFNG01000014">
    <property type="protein sequence ID" value="KMQ70685.1"/>
    <property type="molecule type" value="Genomic_DNA"/>
</dbReference>
<dbReference type="GO" id="GO:0006355">
    <property type="term" value="P:regulation of DNA-templated transcription"/>
    <property type="evidence" value="ECO:0007669"/>
    <property type="project" value="InterPro"/>
</dbReference>
<proteinExistence type="predicted"/>
<keyword evidence="1 3" id="KW-0597">Phosphoprotein</keyword>
<dbReference type="PROSITE" id="PS50110">
    <property type="entry name" value="RESPONSE_REGULATORY"/>
    <property type="match status" value="1"/>
</dbReference>
<dbReference type="STRING" id="1304281.ACM44_11025"/>
<dbReference type="SUPFAM" id="SSF46894">
    <property type="entry name" value="C-terminal effector domain of the bipartite response regulators"/>
    <property type="match status" value="1"/>
</dbReference>
<dbReference type="Gene3D" id="3.40.50.2300">
    <property type="match status" value="1"/>
</dbReference>
<accession>A0A0J7LNN5</accession>
<gene>
    <name evidence="6" type="ORF">ACM44_11025</name>
</gene>
<dbReference type="CDD" id="cd17535">
    <property type="entry name" value="REC_NarL-like"/>
    <property type="match status" value="1"/>
</dbReference>
<evidence type="ECO:0000313" key="7">
    <source>
        <dbReference type="Proteomes" id="UP000035900"/>
    </source>
</evidence>
<dbReference type="InterPro" id="IPR001789">
    <property type="entry name" value="Sig_transdc_resp-reg_receiver"/>
</dbReference>
<dbReference type="InterPro" id="IPR000792">
    <property type="entry name" value="Tscrpt_reg_LuxR_C"/>
</dbReference>
<dbReference type="SMART" id="SM00448">
    <property type="entry name" value="REC"/>
    <property type="match status" value="1"/>
</dbReference>
<dbReference type="PATRIC" id="fig|1304281.5.peg.2371"/>
<name>A0A0J7LNN5_9FLAO</name>
<dbReference type="Proteomes" id="UP000035900">
    <property type="component" value="Unassembled WGS sequence"/>
</dbReference>
<comment type="caution">
    <text evidence="6">The sequence shown here is derived from an EMBL/GenBank/DDBJ whole genome shotgun (WGS) entry which is preliminary data.</text>
</comment>
<evidence type="ECO:0000259" key="5">
    <source>
        <dbReference type="PROSITE" id="PS50110"/>
    </source>
</evidence>
<feature type="modified residue" description="4-aspartylphosphate" evidence="3">
    <location>
        <position position="55"/>
    </location>
</feature>